<evidence type="ECO:0000256" key="2">
    <source>
        <dbReference type="ARBA" id="ARBA00022692"/>
    </source>
</evidence>
<accession>A0A0F8DNI8</accession>
<dbReference type="InterPro" id="IPR036259">
    <property type="entry name" value="MFS_trans_sf"/>
</dbReference>
<gene>
    <name evidence="8" type="primary">mirB_1</name>
    <name evidence="8" type="ORF">CFO_g230</name>
</gene>
<name>A0A0F8DNI8_CERFI</name>
<organism evidence="8 9">
    <name type="scientific">Ceratocystis fimbriata f. sp. platani</name>
    <dbReference type="NCBI Taxonomy" id="88771"/>
    <lineage>
        <taxon>Eukaryota</taxon>
        <taxon>Fungi</taxon>
        <taxon>Dikarya</taxon>
        <taxon>Ascomycota</taxon>
        <taxon>Pezizomycotina</taxon>
        <taxon>Sordariomycetes</taxon>
        <taxon>Hypocreomycetidae</taxon>
        <taxon>Microascales</taxon>
        <taxon>Ceratocystidaceae</taxon>
        <taxon>Ceratocystis</taxon>
    </lineage>
</organism>
<feature type="transmembrane region" description="Helical" evidence="6">
    <location>
        <begin position="541"/>
        <end position="560"/>
    </location>
</feature>
<feature type="transmembrane region" description="Helical" evidence="6">
    <location>
        <begin position="93"/>
        <end position="113"/>
    </location>
</feature>
<feature type="region of interest" description="Disordered" evidence="5">
    <location>
        <begin position="1"/>
        <end position="35"/>
    </location>
</feature>
<dbReference type="SUPFAM" id="SSF103473">
    <property type="entry name" value="MFS general substrate transporter"/>
    <property type="match status" value="1"/>
</dbReference>
<feature type="transmembrane region" description="Helical" evidence="6">
    <location>
        <begin position="55"/>
        <end position="73"/>
    </location>
</feature>
<dbReference type="Pfam" id="PF07690">
    <property type="entry name" value="MFS_1"/>
    <property type="match status" value="1"/>
</dbReference>
<keyword evidence="9" id="KW-1185">Reference proteome</keyword>
<dbReference type="InterPro" id="IPR011701">
    <property type="entry name" value="MFS"/>
</dbReference>
<feature type="transmembrane region" description="Helical" evidence="6">
    <location>
        <begin position="403"/>
        <end position="421"/>
    </location>
</feature>
<comment type="caution">
    <text evidence="8">The sequence shown here is derived from an EMBL/GenBank/DDBJ whole genome shotgun (WGS) entry which is preliminary data.</text>
</comment>
<comment type="subcellular location">
    <subcellularLocation>
        <location evidence="1">Membrane</location>
        <topology evidence="1">Multi-pass membrane protein</topology>
    </subcellularLocation>
</comment>
<dbReference type="PANTHER" id="PTHR23501">
    <property type="entry name" value="MAJOR FACILITATOR SUPERFAMILY"/>
    <property type="match status" value="1"/>
</dbReference>
<dbReference type="GO" id="GO:0005886">
    <property type="term" value="C:plasma membrane"/>
    <property type="evidence" value="ECO:0007669"/>
    <property type="project" value="TreeGrafter"/>
</dbReference>
<feature type="transmembrane region" description="Helical" evidence="6">
    <location>
        <begin position="359"/>
        <end position="382"/>
    </location>
</feature>
<evidence type="ECO:0000313" key="8">
    <source>
        <dbReference type="EMBL" id="KKF97394.1"/>
    </source>
</evidence>
<feature type="transmembrane region" description="Helical" evidence="6">
    <location>
        <begin position="125"/>
        <end position="142"/>
    </location>
</feature>
<reference evidence="8 9" key="1">
    <citation type="submission" date="2015-04" db="EMBL/GenBank/DDBJ databases">
        <title>Genome sequence of Ceratocystis platani, a major pathogen of plane trees.</title>
        <authorList>
            <person name="Belbahri L."/>
        </authorList>
    </citation>
    <scope>NUCLEOTIDE SEQUENCE [LARGE SCALE GENOMIC DNA]</scope>
    <source>
        <strain evidence="8 9">CFO</strain>
    </source>
</reference>
<evidence type="ECO:0000256" key="4">
    <source>
        <dbReference type="ARBA" id="ARBA00023136"/>
    </source>
</evidence>
<dbReference type="Proteomes" id="UP000034841">
    <property type="component" value="Unassembled WGS sequence"/>
</dbReference>
<dbReference type="InterPro" id="IPR020846">
    <property type="entry name" value="MFS_dom"/>
</dbReference>
<proteinExistence type="predicted"/>
<feature type="transmembrane region" description="Helical" evidence="6">
    <location>
        <begin position="298"/>
        <end position="316"/>
    </location>
</feature>
<dbReference type="PANTHER" id="PTHR23501:SF107">
    <property type="entry name" value="TRANSPORTER, PUTATIVE (AFU_ORTHOLOGUE AFUA_7G04730)-RELATED"/>
    <property type="match status" value="1"/>
</dbReference>
<evidence type="ECO:0000256" key="3">
    <source>
        <dbReference type="ARBA" id="ARBA00022989"/>
    </source>
</evidence>
<dbReference type="OrthoDB" id="4078873at2759"/>
<dbReference type="Gene3D" id="1.20.1250.20">
    <property type="entry name" value="MFS general substrate transporter like domains"/>
    <property type="match status" value="2"/>
</dbReference>
<feature type="compositionally biased region" description="Low complexity" evidence="5">
    <location>
        <begin position="25"/>
        <end position="34"/>
    </location>
</feature>
<evidence type="ECO:0000256" key="5">
    <source>
        <dbReference type="SAM" id="MobiDB-lite"/>
    </source>
</evidence>
<feature type="transmembrane region" description="Helical" evidence="6">
    <location>
        <begin position="267"/>
        <end position="286"/>
    </location>
</feature>
<keyword evidence="3 6" id="KW-1133">Transmembrane helix</keyword>
<feature type="transmembrane region" description="Helical" evidence="6">
    <location>
        <begin position="212"/>
        <end position="234"/>
    </location>
</feature>
<sequence>MLEKNSEMAVSVDHEKHEPQHAPVDASDASSTSSNDFQPGVARARAVASVWGTKTLWAMFVLLYLVNFVSSLLSSVQSSLNAYITSSFSSHGLLSALDVLSTILSGCTQLALAKVSDVFGRVESFTSMLLITLIGLVMKAFAKDIQTYVAAHVLYWVGYVGQTYVVNVMIADITSLRNRMIIFGINTTPVICSTFAGPKIAERFYEDLNFRWAFGAFAIILAGVSIPCIALLLISESKARERGLLPRRDSGRNVFESLKYYAVEFDVVGLILIVAAWAFLLLPYSLVGYAPHGWKTDYIIAFEVVGVILFPVFALWEYKYATVKFLPWKYLCDRTIIGSCLLYGVMFLSTYTWDTYLYSYIQVVNGLGIATAGYVINSYSLASAIISPAAGWAIRYTGKFKTIALCGVPLMLLGTCLLIPFRRPGVGRGWIVLTQVLVGIGAGLFSMCGQIAVMAPVTHQEIAVVLAIYGMFGSLGASIGIAIAGGIWNNTLYKGLVSRLPDDMKDQASTIYGDITVQMSFASGTPGRSAVVGAYGQTQRYMVIAGACFMPFCLASIWMWRNINIRKIESDGHAQTKGRIF</sequence>
<evidence type="ECO:0000256" key="6">
    <source>
        <dbReference type="SAM" id="Phobius"/>
    </source>
</evidence>
<dbReference type="PROSITE" id="PS50850">
    <property type="entry name" value="MFS"/>
    <property type="match status" value="1"/>
</dbReference>
<feature type="compositionally biased region" description="Basic and acidic residues" evidence="5">
    <location>
        <begin position="1"/>
        <end position="20"/>
    </location>
</feature>
<feature type="domain" description="Major facilitator superfamily (MFS) profile" evidence="7">
    <location>
        <begin position="59"/>
        <end position="563"/>
    </location>
</feature>
<keyword evidence="2 6" id="KW-0812">Transmembrane</keyword>
<feature type="transmembrane region" description="Helical" evidence="6">
    <location>
        <begin position="148"/>
        <end position="168"/>
    </location>
</feature>
<dbReference type="EMBL" id="LBBL01000008">
    <property type="protein sequence ID" value="KKF97394.1"/>
    <property type="molecule type" value="Genomic_DNA"/>
</dbReference>
<evidence type="ECO:0000259" key="7">
    <source>
        <dbReference type="PROSITE" id="PS50850"/>
    </source>
</evidence>
<feature type="transmembrane region" description="Helical" evidence="6">
    <location>
        <begin position="433"/>
        <end position="455"/>
    </location>
</feature>
<dbReference type="AlphaFoldDB" id="A0A0F8DNI8"/>
<evidence type="ECO:0000313" key="9">
    <source>
        <dbReference type="Proteomes" id="UP000034841"/>
    </source>
</evidence>
<feature type="transmembrane region" description="Helical" evidence="6">
    <location>
        <begin position="180"/>
        <end position="200"/>
    </location>
</feature>
<dbReference type="GO" id="GO:0022857">
    <property type="term" value="F:transmembrane transporter activity"/>
    <property type="evidence" value="ECO:0007669"/>
    <property type="project" value="InterPro"/>
</dbReference>
<keyword evidence="4 6" id="KW-0472">Membrane</keyword>
<feature type="transmembrane region" description="Helical" evidence="6">
    <location>
        <begin position="462"/>
        <end position="488"/>
    </location>
</feature>
<evidence type="ECO:0000256" key="1">
    <source>
        <dbReference type="ARBA" id="ARBA00004141"/>
    </source>
</evidence>
<protein>
    <submittedName>
        <fullName evidence="8">Siderophore iron transporter mirB</fullName>
    </submittedName>
</protein>
<feature type="transmembrane region" description="Helical" evidence="6">
    <location>
        <begin position="336"/>
        <end position="353"/>
    </location>
</feature>